<protein>
    <recommendedName>
        <fullName evidence="1">UPF0246 protein FME95_02305</fullName>
    </recommendedName>
</protein>
<reference evidence="2 3" key="1">
    <citation type="submission" date="2019-07" db="EMBL/GenBank/DDBJ databases">
        <title>Reinekea sp. strain SSH23 genome sequencing and assembly.</title>
        <authorList>
            <person name="Kim I."/>
        </authorList>
    </citation>
    <scope>NUCLEOTIDE SEQUENCE [LARGE SCALE GENOMIC DNA]</scope>
    <source>
        <strain evidence="2 3">SSH23</strain>
    </source>
</reference>
<dbReference type="Proteomes" id="UP000321764">
    <property type="component" value="Unassembled WGS sequence"/>
</dbReference>
<evidence type="ECO:0000313" key="3">
    <source>
        <dbReference type="Proteomes" id="UP000321764"/>
    </source>
</evidence>
<dbReference type="NCBIfam" id="NF002542">
    <property type="entry name" value="PRK02101.1-3"/>
    <property type="match status" value="1"/>
</dbReference>
<dbReference type="AlphaFoldDB" id="A0A5C8Z630"/>
<dbReference type="GO" id="GO:0033194">
    <property type="term" value="P:response to hydroperoxide"/>
    <property type="evidence" value="ECO:0007669"/>
    <property type="project" value="TreeGrafter"/>
</dbReference>
<accession>A0A5C8Z630</accession>
<dbReference type="EMBL" id="VKAD01000001">
    <property type="protein sequence ID" value="TXR53422.1"/>
    <property type="molecule type" value="Genomic_DNA"/>
</dbReference>
<dbReference type="PANTHER" id="PTHR30283">
    <property type="entry name" value="PEROXIDE STRESS RESPONSE PROTEIN YAAA"/>
    <property type="match status" value="1"/>
</dbReference>
<dbReference type="HAMAP" id="MF_00652">
    <property type="entry name" value="UPF0246"/>
    <property type="match status" value="1"/>
</dbReference>
<comment type="caution">
    <text evidence="2">The sequence shown here is derived from an EMBL/GenBank/DDBJ whole genome shotgun (WGS) entry which is preliminary data.</text>
</comment>
<dbReference type="RefSeq" id="WP_147712782.1">
    <property type="nucleotide sequence ID" value="NZ_VKAD01000001.1"/>
</dbReference>
<keyword evidence="3" id="KW-1185">Reference proteome</keyword>
<dbReference type="Pfam" id="PF03883">
    <property type="entry name" value="H2O2_YaaD"/>
    <property type="match status" value="1"/>
</dbReference>
<comment type="similarity">
    <text evidence="1">Belongs to the UPF0246 family.</text>
</comment>
<dbReference type="PANTHER" id="PTHR30283:SF4">
    <property type="entry name" value="PEROXIDE STRESS RESISTANCE PROTEIN YAAA"/>
    <property type="match status" value="1"/>
</dbReference>
<proteinExistence type="inferred from homology"/>
<name>A0A5C8Z630_9GAMM</name>
<organism evidence="2 3">
    <name type="scientific">Reinekea thalattae</name>
    <dbReference type="NCBI Taxonomy" id="2593301"/>
    <lineage>
        <taxon>Bacteria</taxon>
        <taxon>Pseudomonadati</taxon>
        <taxon>Pseudomonadota</taxon>
        <taxon>Gammaproteobacteria</taxon>
        <taxon>Oceanospirillales</taxon>
        <taxon>Saccharospirillaceae</taxon>
        <taxon>Reinekea</taxon>
    </lineage>
</organism>
<dbReference type="InterPro" id="IPR005583">
    <property type="entry name" value="YaaA"/>
</dbReference>
<gene>
    <name evidence="2" type="primary">yaaA</name>
    <name evidence="2" type="ORF">FME95_02305</name>
</gene>
<evidence type="ECO:0000256" key="1">
    <source>
        <dbReference type="HAMAP-Rule" id="MF_00652"/>
    </source>
</evidence>
<sequence length="261" mass="29238">MLKPLAVISPAKKLDFDTEAPVQDSSEFRFGQQAQALISELRQLSVGDIKALMKLSDALAELNHERYQQWQAKMSPQNSKQAMFAFKGDVYTGMSAETLTAEQISAAQHQFRILSGLYGLLKPLDLIQPYRLEMGTGLKTQQGDNLYKFWGDQLTNQLNDDIKAEGANVLVNLASIEYFKAIQPKALDVPVITPVFKDGKNGEYKVRSFLAKKARGMMVRYLLDEQPSSEQALKSFNYGGYAFSAAESDDTTWVFKRSEQA</sequence>
<dbReference type="OrthoDB" id="9777133at2"/>
<evidence type="ECO:0000313" key="2">
    <source>
        <dbReference type="EMBL" id="TXR53422.1"/>
    </source>
</evidence>
<dbReference type="GO" id="GO:0005829">
    <property type="term" value="C:cytosol"/>
    <property type="evidence" value="ECO:0007669"/>
    <property type="project" value="TreeGrafter"/>
</dbReference>